<dbReference type="Gene3D" id="2.30.30.40">
    <property type="entry name" value="SH3 Domains"/>
    <property type="match status" value="1"/>
</dbReference>
<feature type="region of interest" description="Disordered" evidence="3">
    <location>
        <begin position="728"/>
        <end position="767"/>
    </location>
</feature>
<keyword evidence="1 2" id="KW-0728">SH3 domain</keyword>
<organism evidence="6 7">
    <name type="scientific">Marasmiellus scandens</name>
    <dbReference type="NCBI Taxonomy" id="2682957"/>
    <lineage>
        <taxon>Eukaryota</taxon>
        <taxon>Fungi</taxon>
        <taxon>Dikarya</taxon>
        <taxon>Basidiomycota</taxon>
        <taxon>Agaricomycotina</taxon>
        <taxon>Agaricomycetes</taxon>
        <taxon>Agaricomycetidae</taxon>
        <taxon>Agaricales</taxon>
        <taxon>Marasmiineae</taxon>
        <taxon>Omphalotaceae</taxon>
        <taxon>Marasmiellus</taxon>
    </lineage>
</organism>
<dbReference type="Pfam" id="PF10456">
    <property type="entry name" value="BAR_3_WASP_bdg"/>
    <property type="match status" value="1"/>
</dbReference>
<reference evidence="6 7" key="1">
    <citation type="submission" date="2024-01" db="EMBL/GenBank/DDBJ databases">
        <title>A draft genome for the cacao thread blight pathogen Marasmiellus scandens.</title>
        <authorList>
            <person name="Baruah I.K."/>
            <person name="Leung J."/>
            <person name="Bukari Y."/>
            <person name="Amoako-Attah I."/>
            <person name="Meinhardt L.W."/>
            <person name="Bailey B.A."/>
            <person name="Cohen S.P."/>
        </authorList>
    </citation>
    <scope>NUCLEOTIDE SEQUENCE [LARGE SCALE GENOMIC DNA]</scope>
    <source>
        <strain evidence="6 7">GH-19</strain>
    </source>
</reference>
<dbReference type="InterPro" id="IPR036871">
    <property type="entry name" value="PX_dom_sf"/>
</dbReference>
<feature type="domain" description="SH3" evidence="4">
    <location>
        <begin position="79"/>
        <end position="141"/>
    </location>
</feature>
<feature type="compositionally biased region" description="Low complexity" evidence="3">
    <location>
        <begin position="730"/>
        <end position="760"/>
    </location>
</feature>
<evidence type="ECO:0000313" key="7">
    <source>
        <dbReference type="Proteomes" id="UP001498398"/>
    </source>
</evidence>
<dbReference type="PROSITE" id="PS50195">
    <property type="entry name" value="PX"/>
    <property type="match status" value="1"/>
</dbReference>
<dbReference type="Pfam" id="PF00018">
    <property type="entry name" value="SH3_1"/>
    <property type="match status" value="1"/>
</dbReference>
<feature type="region of interest" description="Disordered" evidence="3">
    <location>
        <begin position="547"/>
        <end position="574"/>
    </location>
</feature>
<feature type="region of interest" description="Disordered" evidence="3">
    <location>
        <begin position="59"/>
        <end position="83"/>
    </location>
</feature>
<sequence length="832" mass="91643">MATLPRATKSPSSSTFLSFSRPQSEFDAGINASNAWTQYRHLSQSVSEDELARGKEMVAEIEAESASIDETDQDQEKEEQPRSARALYDFEGKTEFQELSVIASEEIQVVKEDLADGWSLIKNAAGEVGLLPRDYYTFTSEFVVSPDVDLTPSSSRITTRERREGSSSNSTPRNSTHCLVSPLNPQPPAHPIFPQRTGDWIFPSRSFRQSVLGGKSINRFSNFVTSGAETWVLKGSGSDESRAQEGGLGKDTPKDMDGARGTHKRYPTLMHEKLSSIASDDAGEEEEAEKSSSDEAEGSGSGSDTQGKGLPESDKHFVDAGHAWKSKLPPFRVLIHSPSKRTSVLTGAYTVYNVTSLFQPPQDAELDDPLPEPTRLTVQRRYSHFVLMHTALTRRLPGIALPPLPEKQYAGRFNQDFVEARRGDLERYIDRVVRHPVARYAEVVTWFLGCESDSDWKRLAPYYLAQPPAGPSFYAHVFHPAFNLDLEDAEEAVERFAVHTKALGRGVQGLRGTFGKIREARVDMSKAERLLSYSLFSLITSKPLASNSGGIAEEDEDEEDQYPNNVNGTVKGYNPNKHKGKGTMNKDGAWCWREGCEECLALTKAMQRTADSLQSVADLYDDHARRTQLATHESLKGVAHPATVYDGVITTHRSTLTRYRDIDAGADARDEEMAARCETVLNTTMAEMETYHSQKLEDFATIAKEHLDGEIKLYDQILVRLRSARRAFDQPSSSAAESPSSPSQSRIHDSASSASLASLSPGPRQPSIYERELENPRLTADPLPQPTPHVFDSTPMRGVGSVVGRPVSVAVGSLLGSGGTAGRGSVFGNLFW</sequence>
<dbReference type="InterPro" id="IPR001452">
    <property type="entry name" value="SH3_domain"/>
</dbReference>
<evidence type="ECO:0000256" key="2">
    <source>
        <dbReference type="PROSITE-ProRule" id="PRU00192"/>
    </source>
</evidence>
<dbReference type="InterPro" id="IPR027267">
    <property type="entry name" value="AH/BAR_dom_sf"/>
</dbReference>
<dbReference type="SMART" id="SM00326">
    <property type="entry name" value="SH3"/>
    <property type="match status" value="1"/>
</dbReference>
<evidence type="ECO:0000259" key="4">
    <source>
        <dbReference type="PROSITE" id="PS50002"/>
    </source>
</evidence>
<dbReference type="SUPFAM" id="SSF50044">
    <property type="entry name" value="SH3-domain"/>
    <property type="match status" value="1"/>
</dbReference>
<dbReference type="PANTHER" id="PTHR45827">
    <property type="entry name" value="SORTING NEXIN"/>
    <property type="match status" value="1"/>
</dbReference>
<feature type="compositionally biased region" description="Acidic residues" evidence="3">
    <location>
        <begin position="552"/>
        <end position="561"/>
    </location>
</feature>
<dbReference type="InterPro" id="IPR036028">
    <property type="entry name" value="SH3-like_dom_sf"/>
</dbReference>
<dbReference type="Gene3D" id="1.20.1270.60">
    <property type="entry name" value="Arfaptin homology (AH) domain/BAR domain"/>
    <property type="match status" value="1"/>
</dbReference>
<dbReference type="PROSITE" id="PS50002">
    <property type="entry name" value="SH3"/>
    <property type="match status" value="1"/>
</dbReference>
<dbReference type="InterPro" id="IPR019497">
    <property type="entry name" value="Sorting_nexin_WASP-bd-dom"/>
</dbReference>
<dbReference type="InterPro" id="IPR001683">
    <property type="entry name" value="PX_dom"/>
</dbReference>
<evidence type="ECO:0000256" key="1">
    <source>
        <dbReference type="ARBA" id="ARBA00022443"/>
    </source>
</evidence>
<dbReference type="Gene3D" id="3.30.1520.10">
    <property type="entry name" value="Phox-like domain"/>
    <property type="match status" value="1"/>
</dbReference>
<feature type="domain" description="PX" evidence="5">
    <location>
        <begin position="330"/>
        <end position="454"/>
    </location>
</feature>
<feature type="region of interest" description="Disordered" evidence="3">
    <location>
        <begin position="149"/>
        <end position="176"/>
    </location>
</feature>
<feature type="compositionally biased region" description="Low complexity" evidence="3">
    <location>
        <begin position="10"/>
        <end position="20"/>
    </location>
</feature>
<dbReference type="EMBL" id="JBANRG010000010">
    <property type="protein sequence ID" value="KAK7462902.1"/>
    <property type="molecule type" value="Genomic_DNA"/>
</dbReference>
<protein>
    <recommendedName>
        <fullName evidence="8">PX-domain-containing protein</fullName>
    </recommendedName>
</protein>
<dbReference type="Proteomes" id="UP001498398">
    <property type="component" value="Unassembled WGS sequence"/>
</dbReference>
<feature type="region of interest" description="Disordered" evidence="3">
    <location>
        <begin position="1"/>
        <end position="20"/>
    </location>
</feature>
<name>A0ABR1JN91_9AGAR</name>
<proteinExistence type="predicted"/>
<feature type="compositionally biased region" description="Acidic residues" evidence="3">
    <location>
        <begin position="59"/>
        <end position="77"/>
    </location>
</feature>
<gene>
    <name evidence="6" type="ORF">VKT23_007481</name>
</gene>
<evidence type="ECO:0000313" key="6">
    <source>
        <dbReference type="EMBL" id="KAK7462902.1"/>
    </source>
</evidence>
<evidence type="ECO:0000256" key="3">
    <source>
        <dbReference type="SAM" id="MobiDB-lite"/>
    </source>
</evidence>
<accession>A0ABR1JN91</accession>
<dbReference type="PANTHER" id="PTHR45827:SF1">
    <property type="entry name" value="SORTING NEXIN"/>
    <property type="match status" value="1"/>
</dbReference>
<dbReference type="SUPFAM" id="SSF64268">
    <property type="entry name" value="PX domain"/>
    <property type="match status" value="1"/>
</dbReference>
<feature type="compositionally biased region" description="Basic and acidic residues" evidence="3">
    <location>
        <begin position="251"/>
        <end position="260"/>
    </location>
</feature>
<evidence type="ECO:0000259" key="5">
    <source>
        <dbReference type="PROSITE" id="PS50195"/>
    </source>
</evidence>
<evidence type="ECO:0008006" key="8">
    <source>
        <dbReference type="Google" id="ProtNLM"/>
    </source>
</evidence>
<comment type="caution">
    <text evidence="6">The sequence shown here is derived from an EMBL/GenBank/DDBJ whole genome shotgun (WGS) entry which is preliminary data.</text>
</comment>
<feature type="region of interest" description="Disordered" evidence="3">
    <location>
        <begin position="235"/>
        <end position="315"/>
    </location>
</feature>
<keyword evidence="7" id="KW-1185">Reference proteome</keyword>
<dbReference type="Pfam" id="PF00787">
    <property type="entry name" value="PX"/>
    <property type="match status" value="1"/>
</dbReference>
<dbReference type="SMART" id="SM00312">
    <property type="entry name" value="PX"/>
    <property type="match status" value="1"/>
</dbReference>